<feature type="region of interest" description="Disordered" evidence="7">
    <location>
        <begin position="1327"/>
        <end position="1378"/>
    </location>
</feature>
<dbReference type="FunFam" id="3.40.525.10:FF:000001">
    <property type="entry name" value="BCL2/adenovirus E1B protein-interacting protein 2"/>
    <property type="match status" value="1"/>
</dbReference>
<feature type="compositionally biased region" description="Basic and acidic residues" evidence="7">
    <location>
        <begin position="1423"/>
        <end position="1434"/>
    </location>
</feature>
<feature type="compositionally biased region" description="Polar residues" evidence="7">
    <location>
        <begin position="568"/>
        <end position="583"/>
    </location>
</feature>
<dbReference type="PANTHER" id="PTHR12112">
    <property type="entry name" value="BNIP - RELATED"/>
    <property type="match status" value="1"/>
</dbReference>
<dbReference type="SUPFAM" id="SSF52087">
    <property type="entry name" value="CRAL/TRIO domain"/>
    <property type="match status" value="1"/>
</dbReference>
<dbReference type="InParanoid" id="A0A6P6F262"/>
<dbReference type="PROSITE" id="PS50191">
    <property type="entry name" value="CRAL_TRIO"/>
    <property type="match status" value="1"/>
</dbReference>
<feature type="region of interest" description="Disordered" evidence="7">
    <location>
        <begin position="487"/>
        <end position="546"/>
    </location>
</feature>
<feature type="region of interest" description="Disordered" evidence="7">
    <location>
        <begin position="2463"/>
        <end position="2520"/>
    </location>
</feature>
<feature type="region of interest" description="Disordered" evidence="7">
    <location>
        <begin position="1202"/>
        <end position="1282"/>
    </location>
</feature>
<dbReference type="CDD" id="cd00170">
    <property type="entry name" value="SEC14"/>
    <property type="match status" value="1"/>
</dbReference>
<dbReference type="RefSeq" id="XP_023578740.1">
    <property type="nucleotide sequence ID" value="XM_023722972.1"/>
</dbReference>
<gene>
    <name evidence="10" type="primary">Prune2</name>
</gene>
<evidence type="ECO:0000256" key="5">
    <source>
        <dbReference type="ARBA" id="ARBA00039860"/>
    </source>
</evidence>
<dbReference type="InterPro" id="IPR004097">
    <property type="entry name" value="DHHA2"/>
</dbReference>
<feature type="compositionally biased region" description="Basic and acidic residues" evidence="7">
    <location>
        <begin position="1696"/>
        <end position="1706"/>
    </location>
</feature>
<dbReference type="Proteomes" id="UP000515203">
    <property type="component" value="Unplaced"/>
</dbReference>
<feature type="compositionally biased region" description="Basic and acidic residues" evidence="7">
    <location>
        <begin position="878"/>
        <end position="900"/>
    </location>
</feature>
<dbReference type="FunCoup" id="A0A6P6F262">
    <property type="interactions" value="1777"/>
</dbReference>
<sequence length="2979" mass="327737">MTLIGSNILASEDKPLESAVVKVISPVEQNSAELEDQESSSSLVLRELLQEAPELLTEQLAHLLRGSILFKWMAMDPEKLSEKLSEKQEEILSVLEEKFPNLPPREDIISVLQETHSSAHGLSTEQAMLKDLKELSDGEIKVAISTVSINLENCVTHSNITGDLKAFTDKFSFDVLILFSSYLSEDQQPRRQIAVYSQNLELCSQICCELEECQNPCLELEPFECGCDEILVYQQEDPSVTWDQVVLLVKEVINRRCPEIASNSRTSSTEAVAGSAPLSQGSSGIMELYGSDIEPQPSSVNFIENPPDLSDSNQAPVDVNMDLVSPDSGLATIRSSRSSKESSVFLSDDSPVGEGAVPHHSLLPGFDSYSPIPEGAVAEEHARPGEHSEHFDLFSFDSAAMVSRQSQASSHSADYSPADDFPNSDSSDGQLPPGPKGLDEIGTNMSNYSSSSLLSEAGKDNLVEFDEEFVQRQESLVENNEENLSLKGFVGDESPSPERLNNARKQIPPTPMNSFVESSPSTEEPASLYPENTNPKAMDTDHLGLPQTQTRCSSWWGDLEIDSKNITDEWTSSEQESVFQSPESWKEHKSHPTDRRASDSVFQSKSLDFPKSDPWDPEFGQPELGSNDIEDEKEESLQFENLPNEKLHLPSTSPQGTNHLIEDFTSLWQSSHSPTMMPEPWGNPTDDGEPVSAMSFPAWSAFHKEDNAEALKNTWNLHPTSGETSLRNPKEWVMAKSGYSFPSEDLLDSSASEANHEAAPKIWGKKNNDSRVNILISGNPSSNVELAWNNSLPPQEDQNGFVSPKSRGKAYEKVDSWNLFEENVKKGGSDGPAPWEDSFLAYKCSDYSTSNVGEDSVPSPLDTNYSTSDSYTSPTFAGEEKETENKPCTKEEVCESKDADLTAEETEVPLQSLQQPPRSRISSGPGNLDMWTSPHTDAHPEGGAARDPDKDLLQAECLTTEDGVEESSQSSYDDPSMMQLYNETNRQLTLLHSSTNSWQAAPDSLDVWNRVILEDTQSTATISDMDNDLDWDDCSGGVAITSDGQAEGSMTDRTEVETRFSVRQLEPWGTEYQDINQVDGELPISTEHAKGGAPREYHTLNEKNGQLIANSIWDSVMRDKEVSSFRLPGPSYMTDSEKNNLPTERPSHSANTMDSPVVDGLKASGISKSAACAPHPDDQDLWTGLLPTDTAPLVTRPENAEHVEGSDPWMAHGYRNSESEHEALAASSTRFFDKEEAMASGDESAPETSGKGIGDQELSSPVASEYQEIYTESGKARSLPTICSPQTGELKKVLEHEGSCNLDPCDMQTEMSTNNLQAKEIEKEPLMDYRNSGETNEISSKMNLTKNVSSSEVDLEKMEECNIPEPEKINEGPPHETSQSLVVWVGSVDSDVQDHCTSSEITKMLEAKGTENSPPGAISPGSYEKDSLSSDEYMHSSASSPDANDSTAALSSWGQRPTAGHQKESHGEQSEENHQQSQVMTSDGQGEVVSEMKKLEKYRMDECEKSFDQKVPKFLEIWNDSIDGDSLSSLSSPETGKTFDYSGAYQDRNLAVSHENNRNVVLETVQPEDAKVISTNLGSDDSSVGNEESVGKETCLIPCQVTQNKSGAWDVLNESECLTMAEPSAEESSDYADGAEPAESERKSHPLYDSQSSSEHWNFSPLTETEIQFTAKEREARPSPEAGKTRDEIWQISPKTEPKSEAHSKLEMLGFSAESSEWWETPPQEGASSENAFQGALSNSSDALARNSSVYQSVGPWGVPTRGDTESRQTHSTNPFREELQPPFLVSNEDSSCGQLWNIQPRQPDPDADQFSQLVILDQVKEKDSREETFTSSADHELPSETLTQEQCQDTMLAVWAQPDPEITHSDDNGYVIANISSDHQEANWWDQEKSYLSEMTHSSTATENLPTVHTPSQLMKKSASEWNDCNPSEGPQGTFAPDILHGNFQEGGQLPSASPDLWMDVKQPYSLKADGENPDILTHCDHDSISQASNSPDICQDSEANEETEQKHISACIRPEVESSEFYLTEPKINGDPSQEPGQESGPANSELSVGNAIPLPPGANQSCINGSSQPASAMGSPEHSEMSDYNFTGLEASKEEPRTYTAPVLELTDKTIQRVEDVGTHIFITHQEPTIEGNDSWVPEDLSPESHTGSRALAHCESPFAPEMPATGADASFTSSACLDVSETAFDHSFSDGSGLNTSTGTIDDVSKLTLSEGHPDTPLDGDAGKQDICSSEASWGEFEYETIGQNMDEEAMKEPEHFLYGADLPLEENGQKQSVAPYTPPFDLSYLTEARHSAETTEEAGSPDDLSLGSEAAEMLLSALPDPSEGSPTEHTSREPGHQPVVLHIHEDPESVSLAVGEASSNFGSSPSNIDWEVESDNSDSPADGDMGPPNGANEGILALEEEKIILAKELKELKSEYKEERWAGKNEDHHAIHMDYILVGHEQNPPLKPEACEVGKSISQLEGSSAGSEETELSGTQGLSFPETGQPVSLNEGKDHSVESLSPKDDKRLSLESSDQNQSWMVLGCGDVRYPSPEARDAGTGWADKTAEPFSDPCIIQGSQMEEMKPLESLALEEVSGLSSQSRKIKSQGRAGPGSVLSQGVTHDNEWEMLSPQLAQTNRIPEREMEEETEFLEPGTRKPRPNGLPSEDVGMDIPFEEEVLSPCAADMRPEPPNSLDLNGTHSRRIRLTAPNISLSLDHSEGSILSDDNLDSPDGIDINVDELDTPDEADPFEYTGHEESMVNKDSGQESESIPEYTAEEEREDNRLWRTVVIGEQEQRIDMKVIEPYRRVISHGGDSGYYGDGLNAIIVFAACFLPDSSRADYHYVMENLFLYVISTLELMVAEDYMVVYLNGATPRRKMPGLGWMKKCYQMIDRRLRKNLKSFIIVHPSWFIRTILAVTRPFISSKFSSKIKYVSSLSELSGLIPMDCIHIPESIIKYDEERSFKRSVRTSCLYNDPEMSSMEKDMDLKLKEKP</sequence>
<dbReference type="FunFam" id="3.10.310.20:FF:000002">
    <property type="entry name" value="Prune homolog 2 with BCH domain"/>
    <property type="match status" value="1"/>
</dbReference>
<dbReference type="Pfam" id="PF13716">
    <property type="entry name" value="CRAL_TRIO_2"/>
    <property type="match status" value="1"/>
</dbReference>
<comment type="similarity">
    <text evidence="2">Belongs to the PPase class C family. Prune subfamily.</text>
</comment>
<dbReference type="GO" id="GO:0006915">
    <property type="term" value="P:apoptotic process"/>
    <property type="evidence" value="ECO:0007669"/>
    <property type="project" value="UniProtKB-KW"/>
</dbReference>
<dbReference type="InterPro" id="IPR036865">
    <property type="entry name" value="CRAL-TRIO_dom_sf"/>
</dbReference>
<accession>A0A6P6F262</accession>
<dbReference type="Pfam" id="PF12496">
    <property type="entry name" value="BNIP2"/>
    <property type="match status" value="1"/>
</dbReference>
<feature type="region of interest" description="Disordered" evidence="7">
    <location>
        <begin position="848"/>
        <end position="948"/>
    </location>
</feature>
<feature type="region of interest" description="Disordered" evidence="7">
    <location>
        <begin position="2027"/>
        <end position="2086"/>
    </location>
</feature>
<feature type="compositionally biased region" description="Polar residues" evidence="7">
    <location>
        <begin position="1436"/>
        <end position="1455"/>
    </location>
</feature>
<evidence type="ECO:0000256" key="7">
    <source>
        <dbReference type="SAM" id="MobiDB-lite"/>
    </source>
</evidence>
<dbReference type="GeneID" id="101574946"/>
<evidence type="ECO:0000256" key="1">
    <source>
        <dbReference type="ARBA" id="ARBA00004496"/>
    </source>
</evidence>
<name>A0A6P6F262_OCTDE</name>
<feature type="compositionally biased region" description="Polar residues" evidence="7">
    <location>
        <begin position="2463"/>
        <end position="2483"/>
    </location>
</feature>
<dbReference type="InterPro" id="IPR022181">
    <property type="entry name" value="Bcl2-/adenovirus-E1B"/>
</dbReference>
<feature type="compositionally biased region" description="Basic and acidic residues" evidence="7">
    <location>
        <begin position="584"/>
        <end position="598"/>
    </location>
</feature>
<feature type="compositionally biased region" description="Polar residues" evidence="7">
    <location>
        <begin position="2033"/>
        <end position="2050"/>
    </location>
</feature>
<evidence type="ECO:0000256" key="6">
    <source>
        <dbReference type="ARBA" id="ARBA00042084"/>
    </source>
</evidence>
<evidence type="ECO:0000256" key="4">
    <source>
        <dbReference type="ARBA" id="ARBA00022703"/>
    </source>
</evidence>
<protein>
    <recommendedName>
        <fullName evidence="5">Protein prune homolog 2</fullName>
    </recommendedName>
    <alternativeName>
        <fullName evidence="6">BNIP2 motif-containing molecule at the C-terminal region 1</fullName>
    </alternativeName>
</protein>
<feature type="compositionally biased region" description="Polar residues" evidence="7">
    <location>
        <begin position="512"/>
        <end position="535"/>
    </location>
</feature>
<feature type="region of interest" description="Disordered" evidence="7">
    <location>
        <begin position="2729"/>
        <end position="2764"/>
    </location>
</feature>
<feature type="region of interest" description="Disordered" evidence="7">
    <location>
        <begin position="405"/>
        <end position="444"/>
    </location>
</feature>
<feature type="region of interest" description="Disordered" evidence="7">
    <location>
        <begin position="332"/>
        <end position="361"/>
    </location>
</feature>
<dbReference type="SMART" id="SM00516">
    <property type="entry name" value="SEC14"/>
    <property type="match status" value="1"/>
</dbReference>
<feature type="region of interest" description="Disordered" evidence="7">
    <location>
        <begin position="1622"/>
        <end position="1740"/>
    </location>
</feature>
<dbReference type="GO" id="GO:0016462">
    <property type="term" value="F:pyrophosphatase activity"/>
    <property type="evidence" value="ECO:0007669"/>
    <property type="project" value="InterPro"/>
</dbReference>
<reference evidence="10" key="1">
    <citation type="submission" date="2025-08" db="UniProtKB">
        <authorList>
            <consortium name="RefSeq"/>
        </authorList>
    </citation>
    <scope>IDENTIFICATION</scope>
</reference>
<keyword evidence="3" id="KW-0963">Cytoplasm</keyword>
<keyword evidence="9" id="KW-1185">Reference proteome</keyword>
<feature type="compositionally biased region" description="Polar residues" evidence="7">
    <location>
        <begin position="2362"/>
        <end position="2372"/>
    </location>
</feature>
<evidence type="ECO:0000256" key="2">
    <source>
        <dbReference type="ARBA" id="ARBA00010331"/>
    </source>
</evidence>
<dbReference type="PANTHER" id="PTHR12112:SF11">
    <property type="entry name" value="PROTEIN PRUNE HOMOLOG 2"/>
    <property type="match status" value="1"/>
</dbReference>
<feature type="region of interest" description="Disordered" evidence="7">
    <location>
        <begin position="1752"/>
        <end position="1809"/>
    </location>
</feature>
<feature type="region of interest" description="Disordered" evidence="7">
    <location>
        <begin position="568"/>
        <end position="635"/>
    </location>
</feature>
<keyword evidence="4" id="KW-0053">Apoptosis</keyword>
<dbReference type="Gene3D" id="3.40.525.10">
    <property type="entry name" value="CRAL-TRIO lipid binding domain"/>
    <property type="match status" value="1"/>
</dbReference>
<dbReference type="SMART" id="SM01131">
    <property type="entry name" value="DHHA2"/>
    <property type="match status" value="1"/>
</dbReference>
<feature type="compositionally biased region" description="Polar residues" evidence="7">
    <location>
        <begin position="909"/>
        <end position="925"/>
    </location>
</feature>
<dbReference type="GO" id="GO:0005737">
    <property type="term" value="C:cytoplasm"/>
    <property type="evidence" value="ECO:0007669"/>
    <property type="project" value="UniProtKB-SubCell"/>
</dbReference>
<feature type="region of interest" description="Disordered" evidence="7">
    <location>
        <begin position="1394"/>
        <end position="1491"/>
    </location>
</feature>
<proteinExistence type="inferred from homology"/>
<feature type="region of interest" description="Disordered" evidence="7">
    <location>
        <begin position="1127"/>
        <end position="1155"/>
    </location>
</feature>
<feature type="compositionally biased region" description="Basic and acidic residues" evidence="7">
    <location>
        <begin position="1671"/>
        <end position="1689"/>
    </location>
</feature>
<evidence type="ECO:0000313" key="9">
    <source>
        <dbReference type="Proteomes" id="UP000515203"/>
    </source>
</evidence>
<feature type="compositionally biased region" description="Polar residues" evidence="7">
    <location>
        <begin position="1726"/>
        <end position="1740"/>
    </location>
</feature>
<feature type="region of interest" description="Disordered" evidence="7">
    <location>
        <begin position="2578"/>
        <end position="2654"/>
    </location>
</feature>
<feature type="compositionally biased region" description="Polar residues" evidence="7">
    <location>
        <begin position="1788"/>
        <end position="1801"/>
    </location>
</feature>
<dbReference type="InterPro" id="IPR001251">
    <property type="entry name" value="CRAL-TRIO_dom"/>
</dbReference>
<feature type="compositionally biased region" description="Basic and acidic residues" evidence="7">
    <location>
        <begin position="1461"/>
        <end position="1474"/>
    </location>
</feature>
<evidence type="ECO:0000313" key="10">
    <source>
        <dbReference type="RefSeq" id="XP_023578740.1"/>
    </source>
</evidence>
<feature type="compositionally biased region" description="Polar residues" evidence="7">
    <location>
        <begin position="2061"/>
        <end position="2073"/>
    </location>
</feature>
<feature type="compositionally biased region" description="Basic and acidic residues" evidence="7">
    <location>
        <begin position="2496"/>
        <end position="2514"/>
    </location>
</feature>
<evidence type="ECO:0000256" key="3">
    <source>
        <dbReference type="ARBA" id="ARBA00022490"/>
    </source>
</evidence>
<feature type="compositionally biased region" description="Polar residues" evidence="7">
    <location>
        <begin position="1332"/>
        <end position="1352"/>
    </location>
</feature>
<feature type="compositionally biased region" description="Polar residues" evidence="7">
    <location>
        <begin position="1475"/>
        <end position="1484"/>
    </location>
</feature>
<dbReference type="InterPro" id="IPR038222">
    <property type="entry name" value="DHHA2_dom_sf"/>
</dbReference>
<feature type="domain" description="CRAL-TRIO" evidence="8">
    <location>
        <begin position="2784"/>
        <end position="2948"/>
    </location>
</feature>
<dbReference type="OrthoDB" id="19923at2759"/>
<feature type="region of interest" description="Disordered" evidence="7">
    <location>
        <begin position="1981"/>
        <end position="2014"/>
    </location>
</feature>
<feature type="compositionally biased region" description="Polar residues" evidence="7">
    <location>
        <begin position="1649"/>
        <end position="1668"/>
    </location>
</feature>
<feature type="region of interest" description="Disordered" evidence="7">
    <location>
        <begin position="2361"/>
        <end position="2398"/>
    </location>
</feature>
<organism evidence="9 10">
    <name type="scientific">Octodon degus</name>
    <name type="common">Degu</name>
    <name type="synonym">Sciurus degus</name>
    <dbReference type="NCBI Taxonomy" id="10160"/>
    <lineage>
        <taxon>Eukaryota</taxon>
        <taxon>Metazoa</taxon>
        <taxon>Chordata</taxon>
        <taxon>Craniata</taxon>
        <taxon>Vertebrata</taxon>
        <taxon>Euteleostomi</taxon>
        <taxon>Mammalia</taxon>
        <taxon>Eutheria</taxon>
        <taxon>Euarchontoglires</taxon>
        <taxon>Glires</taxon>
        <taxon>Rodentia</taxon>
        <taxon>Hystricomorpha</taxon>
        <taxon>Octodontidae</taxon>
        <taxon>Octodon</taxon>
    </lineage>
</organism>
<dbReference type="Gene3D" id="3.10.310.20">
    <property type="entry name" value="DHHA2 domain"/>
    <property type="match status" value="1"/>
</dbReference>
<dbReference type="CTD" id="158471"/>
<dbReference type="Pfam" id="PF02833">
    <property type="entry name" value="DHHA2"/>
    <property type="match status" value="1"/>
</dbReference>
<comment type="subcellular location">
    <subcellularLocation>
        <location evidence="1">Cytoplasm</location>
    </subcellularLocation>
</comment>
<evidence type="ECO:0000259" key="8">
    <source>
        <dbReference type="PROSITE" id="PS50191"/>
    </source>
</evidence>
<feature type="compositionally biased region" description="Basic and acidic residues" evidence="7">
    <location>
        <begin position="1354"/>
        <end position="1374"/>
    </location>
</feature>
<feature type="compositionally biased region" description="Low complexity" evidence="7">
    <location>
        <begin position="862"/>
        <end position="875"/>
    </location>
</feature>
<feature type="region of interest" description="Disordered" evidence="7">
    <location>
        <begin position="2535"/>
        <end position="2556"/>
    </location>
</feature>
<feature type="compositionally biased region" description="Basic and acidic residues" evidence="7">
    <location>
        <begin position="936"/>
        <end position="948"/>
    </location>
</feature>